<feature type="domain" description="Endoribonuclease L-PSP/chorismate mutase-like" evidence="1">
    <location>
        <begin position="24"/>
        <end position="152"/>
    </location>
</feature>
<dbReference type="EMBL" id="JAETWB010000013">
    <property type="protein sequence ID" value="MBL6080444.1"/>
    <property type="molecule type" value="Genomic_DNA"/>
</dbReference>
<dbReference type="Pfam" id="PF14588">
    <property type="entry name" value="YjgF_endoribonc"/>
    <property type="match status" value="1"/>
</dbReference>
<organism evidence="2 3">
    <name type="scientific">Belnapia arida</name>
    <dbReference type="NCBI Taxonomy" id="2804533"/>
    <lineage>
        <taxon>Bacteria</taxon>
        <taxon>Pseudomonadati</taxon>
        <taxon>Pseudomonadota</taxon>
        <taxon>Alphaproteobacteria</taxon>
        <taxon>Acetobacterales</taxon>
        <taxon>Roseomonadaceae</taxon>
        <taxon>Belnapia</taxon>
    </lineage>
</organism>
<comment type="caution">
    <text evidence="2">The sequence shown here is derived from an EMBL/GenBank/DDBJ whole genome shotgun (WGS) entry which is preliminary data.</text>
</comment>
<dbReference type="InterPro" id="IPR013813">
    <property type="entry name" value="Endoribo_LPSP/chorism_mut-like"/>
</dbReference>
<sequence length="172" mass="17746">MAASAAALAPGRALAQAPAAGSAEQRLRERGIELPRSGAPVANYVPAVRTGNLVYLAGTGPIRPDGTFATGKVGKDVSVEEAYQHARLTGLVLLSALRGAVGSLDAVTRVVKVLGMVNAVPEFTDHPKVINGCSDLFVEIFGDRGRHARSAVGMGSLPFGISVEIEAIFEVA</sequence>
<gene>
    <name evidence="2" type="ORF">JMJ56_20715</name>
</gene>
<protein>
    <submittedName>
        <fullName evidence="2">RidA family protein</fullName>
    </submittedName>
</protein>
<dbReference type="CDD" id="cd02199">
    <property type="entry name" value="YjgF_YER057c_UK114_like_1"/>
    <property type="match status" value="1"/>
</dbReference>
<keyword evidence="3" id="KW-1185">Reference proteome</keyword>
<evidence type="ECO:0000313" key="3">
    <source>
        <dbReference type="Proteomes" id="UP000660885"/>
    </source>
</evidence>
<dbReference type="Proteomes" id="UP000660885">
    <property type="component" value="Unassembled WGS sequence"/>
</dbReference>
<evidence type="ECO:0000313" key="2">
    <source>
        <dbReference type="EMBL" id="MBL6080444.1"/>
    </source>
</evidence>
<dbReference type="InterPro" id="IPR035959">
    <property type="entry name" value="RutC-like_sf"/>
</dbReference>
<evidence type="ECO:0000259" key="1">
    <source>
        <dbReference type="Pfam" id="PF14588"/>
    </source>
</evidence>
<dbReference type="SUPFAM" id="SSF55298">
    <property type="entry name" value="YjgF-like"/>
    <property type="match status" value="1"/>
</dbReference>
<dbReference type="Gene3D" id="3.30.1330.40">
    <property type="entry name" value="RutC-like"/>
    <property type="match status" value="1"/>
</dbReference>
<dbReference type="PANTHER" id="PTHR43760:SF1">
    <property type="entry name" value="ENDORIBONUCLEASE L-PSP_CHORISMATE MUTASE-LIKE DOMAIN-CONTAINING PROTEIN"/>
    <property type="match status" value="1"/>
</dbReference>
<dbReference type="PANTHER" id="PTHR43760">
    <property type="entry name" value="ENDORIBONUCLEASE-RELATED"/>
    <property type="match status" value="1"/>
</dbReference>
<accession>A0ABS1U6Z9</accession>
<reference evidence="2 3" key="1">
    <citation type="submission" date="2021-01" db="EMBL/GenBank/DDBJ databases">
        <title>Belnapia mucosa sp. nov. and Belnapia arida sp. nov., isolated from the Tabernas Desert (Almeria, Spain).</title>
        <authorList>
            <person name="Molina-Menor E."/>
            <person name="Vidal-Verdu A."/>
            <person name="Calonge A."/>
            <person name="Satari L."/>
            <person name="Pereto J."/>
            <person name="Porcar M."/>
        </authorList>
    </citation>
    <scope>NUCLEOTIDE SEQUENCE [LARGE SCALE GENOMIC DNA]</scope>
    <source>
        <strain evidence="2 3">T18</strain>
    </source>
</reference>
<name>A0ABS1U6Z9_9PROT</name>
<proteinExistence type="predicted"/>